<evidence type="ECO:0008006" key="3">
    <source>
        <dbReference type="Google" id="ProtNLM"/>
    </source>
</evidence>
<dbReference type="Proteomes" id="UP001184861">
    <property type="component" value="Unassembled WGS sequence"/>
</dbReference>
<evidence type="ECO:0000313" key="2">
    <source>
        <dbReference type="Proteomes" id="UP001184861"/>
    </source>
</evidence>
<dbReference type="Gene3D" id="3.30.1150.10">
    <property type="match status" value="1"/>
</dbReference>
<proteinExistence type="predicted"/>
<reference evidence="1" key="1">
    <citation type="submission" date="2023-07" db="EMBL/GenBank/DDBJ databases">
        <title>Sorghum-associated microbial communities from plants grown in Nebraska, USA.</title>
        <authorList>
            <person name="Schachtman D."/>
        </authorList>
    </citation>
    <scope>NUCLEOTIDE SEQUENCE</scope>
    <source>
        <strain evidence="1">DS2360</strain>
    </source>
</reference>
<protein>
    <recommendedName>
        <fullName evidence="3">TonB C-terminal domain-containing protein</fullName>
    </recommendedName>
</protein>
<accession>A0AAE3Y9J8</accession>
<name>A0AAE3Y9J8_9FLAO</name>
<evidence type="ECO:0000313" key="1">
    <source>
        <dbReference type="EMBL" id="MDR6526470.1"/>
    </source>
</evidence>
<sequence length="241" mass="27893">MEIRKIFLLTFIVMANILYSQRNVLDSYPYQQNFYVGGLDGLKREMVKIVKEQNILPCERSDEKYTIEVLVNEDSSINYIRNSDTLMVHNNKCAFDISLKVISYLKEWIPAKVNNVNVAAIAKIKIDPFQLYHSKEDPSKNEIKRPVYKKGMEDFEYRLGVIFKDKMKVDEHIKVDFTVNETGTIENVKITGEYSDIEKRNLGREILQTIKGWIPATFNGIPIKSTVGVPISQPKDPYFTL</sequence>
<dbReference type="EMBL" id="JAVDQY010000002">
    <property type="protein sequence ID" value="MDR6526470.1"/>
    <property type="molecule type" value="Genomic_DNA"/>
</dbReference>
<dbReference type="AlphaFoldDB" id="A0AAE3Y9J8"/>
<gene>
    <name evidence="1" type="ORF">J2787_001850</name>
</gene>
<organism evidence="1 2">
    <name type="scientific">Chryseobacterium rhizosphaerae</name>
    <dbReference type="NCBI Taxonomy" id="395937"/>
    <lineage>
        <taxon>Bacteria</taxon>
        <taxon>Pseudomonadati</taxon>
        <taxon>Bacteroidota</taxon>
        <taxon>Flavobacteriia</taxon>
        <taxon>Flavobacteriales</taxon>
        <taxon>Weeksellaceae</taxon>
        <taxon>Chryseobacterium group</taxon>
        <taxon>Chryseobacterium</taxon>
    </lineage>
</organism>
<dbReference type="RefSeq" id="WP_309945965.1">
    <property type="nucleotide sequence ID" value="NZ_JAVDQY010000002.1"/>
</dbReference>
<comment type="caution">
    <text evidence="1">The sequence shown here is derived from an EMBL/GenBank/DDBJ whole genome shotgun (WGS) entry which is preliminary data.</text>
</comment>